<name>A0A1Y2IE18_TRAC3</name>
<sequence length="73" mass="8084">MISITPAALPSPLFHAADKHDHDRKLALMPTKAASHGYEELNPILRVFDAIETRRDAGVHAVGTRSKEKPQEE</sequence>
<organism evidence="1 2">
    <name type="scientific">Trametes coccinea (strain BRFM310)</name>
    <name type="common">Pycnoporus coccineus</name>
    <dbReference type="NCBI Taxonomy" id="1353009"/>
    <lineage>
        <taxon>Eukaryota</taxon>
        <taxon>Fungi</taxon>
        <taxon>Dikarya</taxon>
        <taxon>Basidiomycota</taxon>
        <taxon>Agaricomycotina</taxon>
        <taxon>Agaricomycetes</taxon>
        <taxon>Polyporales</taxon>
        <taxon>Polyporaceae</taxon>
        <taxon>Trametes</taxon>
    </lineage>
</organism>
<gene>
    <name evidence="1" type="ORF">PYCCODRAFT_1470252</name>
</gene>
<evidence type="ECO:0000313" key="1">
    <source>
        <dbReference type="EMBL" id="OSC99347.1"/>
    </source>
</evidence>
<protein>
    <submittedName>
        <fullName evidence="1">Uncharacterized protein</fullName>
    </submittedName>
</protein>
<keyword evidence="2" id="KW-1185">Reference proteome</keyword>
<proteinExistence type="predicted"/>
<evidence type="ECO:0000313" key="2">
    <source>
        <dbReference type="Proteomes" id="UP000193067"/>
    </source>
</evidence>
<dbReference type="Proteomes" id="UP000193067">
    <property type="component" value="Unassembled WGS sequence"/>
</dbReference>
<dbReference type="AlphaFoldDB" id="A0A1Y2IE18"/>
<dbReference type="EMBL" id="KZ084128">
    <property type="protein sequence ID" value="OSC99347.1"/>
    <property type="molecule type" value="Genomic_DNA"/>
</dbReference>
<accession>A0A1Y2IE18</accession>
<reference evidence="1 2" key="1">
    <citation type="journal article" date="2015" name="Biotechnol. Biofuels">
        <title>Enhanced degradation of softwood versus hardwood by the white-rot fungus Pycnoporus coccineus.</title>
        <authorList>
            <person name="Couturier M."/>
            <person name="Navarro D."/>
            <person name="Chevret D."/>
            <person name="Henrissat B."/>
            <person name="Piumi F."/>
            <person name="Ruiz-Duenas F.J."/>
            <person name="Martinez A.T."/>
            <person name="Grigoriev I.V."/>
            <person name="Riley R."/>
            <person name="Lipzen A."/>
            <person name="Berrin J.G."/>
            <person name="Master E.R."/>
            <person name="Rosso M.N."/>
        </authorList>
    </citation>
    <scope>NUCLEOTIDE SEQUENCE [LARGE SCALE GENOMIC DNA]</scope>
    <source>
        <strain evidence="1 2">BRFM310</strain>
    </source>
</reference>